<dbReference type="PANTHER" id="PTHR10851:SF0">
    <property type="entry name" value="PYRIDOXINE-5'-PHOSPHATE OXIDASE"/>
    <property type="match status" value="1"/>
</dbReference>
<protein>
    <recommendedName>
        <fullName evidence="5">Pyridoxine/pyridoxamine 5'-phosphate oxidase</fullName>
        <ecNumber evidence="5">1.4.3.5</ecNumber>
    </recommendedName>
    <alternativeName>
        <fullName evidence="5">PNP/PMP oxidase</fullName>
        <shortName evidence="5">PNPOx</shortName>
    </alternativeName>
    <alternativeName>
        <fullName evidence="5">Pyridoxal 5'-phosphate synthase</fullName>
    </alternativeName>
</protein>
<reference evidence="8" key="1">
    <citation type="journal article" date="2021" name="Nat. Microbiol.">
        <title>Cocultivation of an ultrasmall environmental parasitic bacterium with lytic ability against bacteria associated with wastewater foams.</title>
        <authorList>
            <person name="Batinovic S."/>
            <person name="Rose J.J.A."/>
            <person name="Ratcliffe J."/>
            <person name="Seviour R.J."/>
            <person name="Petrovski S."/>
        </authorList>
    </citation>
    <scope>NUCLEOTIDE SEQUENCE</scope>
    <source>
        <strain evidence="8">CON9</strain>
    </source>
</reference>
<keyword evidence="2 5" id="KW-0285">Flavoprotein</keyword>
<feature type="binding site" evidence="5">
    <location>
        <position position="115"/>
    </location>
    <ligand>
        <name>FMN</name>
        <dbReference type="ChEBI" id="CHEBI:58210"/>
    </ligand>
</feature>
<keyword evidence="4 5" id="KW-0560">Oxidoreductase</keyword>
<dbReference type="InterPro" id="IPR019740">
    <property type="entry name" value="Pyridox_Oxase_CS"/>
</dbReference>
<comment type="subunit">
    <text evidence="5">Homodimer.</text>
</comment>
<organism evidence="8 9">
    <name type="scientific">Gordonia pseudamarae</name>
    <dbReference type="NCBI Taxonomy" id="2831662"/>
    <lineage>
        <taxon>Bacteria</taxon>
        <taxon>Bacillati</taxon>
        <taxon>Actinomycetota</taxon>
        <taxon>Actinomycetes</taxon>
        <taxon>Mycobacteriales</taxon>
        <taxon>Gordoniaceae</taxon>
        <taxon>Gordonia</taxon>
    </lineage>
</organism>
<dbReference type="RefSeq" id="WP_213247446.1">
    <property type="nucleotide sequence ID" value="NZ_CP045806.1"/>
</dbReference>
<dbReference type="SUPFAM" id="SSF50475">
    <property type="entry name" value="FMN-binding split barrel"/>
    <property type="match status" value="1"/>
</dbReference>
<keyword evidence="5" id="KW-0664">Pyridoxine biosynthesis</keyword>
<dbReference type="EC" id="1.4.3.5" evidence="5"/>
<dbReference type="Pfam" id="PF10590">
    <property type="entry name" value="PNP_phzG_C"/>
    <property type="match status" value="1"/>
</dbReference>
<dbReference type="Gene3D" id="2.30.110.10">
    <property type="entry name" value="Electron Transport, Fmn-binding Protein, Chain A"/>
    <property type="match status" value="1"/>
</dbReference>
<dbReference type="InterPro" id="IPR011576">
    <property type="entry name" value="Pyridox_Oxase_N"/>
</dbReference>
<evidence type="ECO:0000256" key="3">
    <source>
        <dbReference type="ARBA" id="ARBA00022643"/>
    </source>
</evidence>
<sequence length="248" mass="27180">MNDDLPGTRRYRVDLPSLRAGYGNIHPSTVGEGDRAAGADGVGENLDPSWLHGDPPWLELFEVWLREALDARIAEPNAMVLGTVDAAGLPVTRTVLCKGADADGITFFTNYDSDKGRDLAVHPYASVTFPWIALERQVHVRGPVVKVSAAETAEYWTKRPRGSQLSAAASDQSQPIGSRLELEAKAAEVAHRFGGFDSGPAVPVPDNWGGYRITPQVVEFWQGRANRLHNRVRLILGEDGWHARRLQP</sequence>
<feature type="binding site" evidence="5">
    <location>
        <position position="163"/>
    </location>
    <ligand>
        <name>substrate</name>
    </ligand>
</feature>
<evidence type="ECO:0000313" key="9">
    <source>
        <dbReference type="Proteomes" id="UP001059836"/>
    </source>
</evidence>
<evidence type="ECO:0000256" key="4">
    <source>
        <dbReference type="ARBA" id="ARBA00023002"/>
    </source>
</evidence>
<comment type="similarity">
    <text evidence="1 5">Belongs to the pyridoxamine 5'-phosphate oxidase family.</text>
</comment>
<evidence type="ECO:0000313" key="8">
    <source>
        <dbReference type="EMBL" id="QHN34389.1"/>
    </source>
</evidence>
<evidence type="ECO:0000259" key="6">
    <source>
        <dbReference type="Pfam" id="PF01243"/>
    </source>
</evidence>
<feature type="binding site" evidence="5">
    <location>
        <begin position="227"/>
        <end position="229"/>
    </location>
    <ligand>
        <name>substrate</name>
    </ligand>
</feature>
<feature type="binding site" evidence="5">
    <location>
        <position position="137"/>
    </location>
    <ligand>
        <name>FMN</name>
        <dbReference type="ChEBI" id="CHEBI:58210"/>
    </ligand>
</feature>
<feature type="binding site" evidence="5">
    <location>
        <position position="159"/>
    </location>
    <ligand>
        <name>substrate</name>
    </ligand>
</feature>
<dbReference type="GO" id="GO:0004733">
    <property type="term" value="F:pyridoxamine phosphate oxidase activity"/>
    <property type="evidence" value="ECO:0007669"/>
    <property type="project" value="UniProtKB-EC"/>
</dbReference>
<comment type="catalytic activity">
    <reaction evidence="5">
        <text>pyridoxamine 5'-phosphate + O2 + H2O = pyridoxal 5'-phosphate + H2O2 + NH4(+)</text>
        <dbReference type="Rhea" id="RHEA:15817"/>
        <dbReference type="ChEBI" id="CHEBI:15377"/>
        <dbReference type="ChEBI" id="CHEBI:15379"/>
        <dbReference type="ChEBI" id="CHEBI:16240"/>
        <dbReference type="ChEBI" id="CHEBI:28938"/>
        <dbReference type="ChEBI" id="CHEBI:58451"/>
        <dbReference type="ChEBI" id="CHEBI:597326"/>
        <dbReference type="EC" id="1.4.3.5"/>
    </reaction>
</comment>
<feature type="binding site" evidence="5">
    <location>
        <begin position="172"/>
        <end position="173"/>
    </location>
    <ligand>
        <name>FMN</name>
        <dbReference type="ChEBI" id="CHEBI:58210"/>
    </ligand>
</feature>
<evidence type="ECO:0000256" key="2">
    <source>
        <dbReference type="ARBA" id="ARBA00022630"/>
    </source>
</evidence>
<dbReference type="PROSITE" id="PS01064">
    <property type="entry name" value="PYRIDOX_OXIDASE"/>
    <property type="match status" value="1"/>
</dbReference>
<evidence type="ECO:0000256" key="1">
    <source>
        <dbReference type="ARBA" id="ARBA00007301"/>
    </source>
</evidence>
<gene>
    <name evidence="5 8" type="primary">pdxH</name>
    <name evidence="8" type="ORF">GII31_05250</name>
</gene>
<feature type="binding site" evidence="5">
    <location>
        <position position="155"/>
    </location>
    <ligand>
        <name>substrate</name>
    </ligand>
</feature>
<feature type="binding site" evidence="5">
    <location>
        <position position="98"/>
    </location>
    <ligand>
        <name>substrate</name>
    </ligand>
</feature>
<keyword evidence="9" id="KW-1185">Reference proteome</keyword>
<dbReference type="HAMAP" id="MF_01629">
    <property type="entry name" value="PdxH"/>
    <property type="match status" value="1"/>
</dbReference>
<comment type="catalytic activity">
    <reaction evidence="5">
        <text>pyridoxine 5'-phosphate + O2 = pyridoxal 5'-phosphate + H2O2</text>
        <dbReference type="Rhea" id="RHEA:15149"/>
        <dbReference type="ChEBI" id="CHEBI:15379"/>
        <dbReference type="ChEBI" id="CHEBI:16240"/>
        <dbReference type="ChEBI" id="CHEBI:58589"/>
        <dbReference type="ChEBI" id="CHEBI:597326"/>
        <dbReference type="EC" id="1.4.3.5"/>
    </reaction>
</comment>
<dbReference type="InterPro" id="IPR019576">
    <property type="entry name" value="Pyridoxamine_oxidase_dimer_C"/>
</dbReference>
<dbReference type="InterPro" id="IPR000659">
    <property type="entry name" value="Pyridox_Oxase"/>
</dbReference>
<comment type="cofactor">
    <cofactor evidence="5">
        <name>FMN</name>
        <dbReference type="ChEBI" id="CHEBI:58210"/>
    </cofactor>
    <text evidence="5">Binds 1 FMN per subunit.</text>
</comment>
<feature type="binding site" evidence="5">
    <location>
        <begin position="93"/>
        <end position="98"/>
    </location>
    <ligand>
        <name>FMN</name>
        <dbReference type="ChEBI" id="CHEBI:58210"/>
    </ligand>
</feature>
<dbReference type="PANTHER" id="PTHR10851">
    <property type="entry name" value="PYRIDOXINE-5-PHOSPHATE OXIDASE"/>
    <property type="match status" value="1"/>
</dbReference>
<feature type="domain" description="Pyridoxamine 5'-phosphate oxidase N-terminal" evidence="6">
    <location>
        <begin position="65"/>
        <end position="191"/>
    </location>
</feature>
<comment type="caution">
    <text evidence="5">Lacks conserved residue(s) required for the propagation of feature annotation.</text>
</comment>
<comment type="pathway">
    <text evidence="5">Cofactor metabolism; pyridoxal 5'-phosphate salvage; pyridoxal 5'-phosphate from pyridoxamine 5'-phosphate: step 1/1.</text>
</comment>
<evidence type="ECO:0000259" key="7">
    <source>
        <dbReference type="Pfam" id="PF10590"/>
    </source>
</evidence>
<dbReference type="InterPro" id="IPR012349">
    <property type="entry name" value="Split_barrel_FMN-bd"/>
</dbReference>
<proteinExistence type="inferred from homology"/>
<feature type="binding site" evidence="5">
    <location>
        <position position="221"/>
    </location>
    <ligand>
        <name>FMN</name>
        <dbReference type="ChEBI" id="CHEBI:58210"/>
    </ligand>
</feature>
<dbReference type="NCBIfam" id="NF004231">
    <property type="entry name" value="PRK05679.1"/>
    <property type="match status" value="1"/>
</dbReference>
<keyword evidence="3 5" id="KW-0288">FMN</keyword>
<dbReference type="Pfam" id="PF01243">
    <property type="entry name" value="PNPOx_N"/>
    <property type="match status" value="1"/>
</dbReference>
<feature type="binding site" evidence="5">
    <location>
        <position position="231"/>
    </location>
    <ligand>
        <name>FMN</name>
        <dbReference type="ChEBI" id="CHEBI:58210"/>
    </ligand>
</feature>
<feature type="domain" description="Pyridoxine 5'-phosphate oxidase dimerisation C-terminal" evidence="7">
    <location>
        <begin position="208"/>
        <end position="248"/>
    </location>
</feature>
<dbReference type="EMBL" id="CP045809">
    <property type="protein sequence ID" value="QHN34389.1"/>
    <property type="molecule type" value="Genomic_DNA"/>
</dbReference>
<dbReference type="NCBIfam" id="TIGR00558">
    <property type="entry name" value="pdxH"/>
    <property type="match status" value="1"/>
</dbReference>
<accession>A0ABX6IEX1</accession>
<feature type="binding site" evidence="5">
    <location>
        <begin position="108"/>
        <end position="109"/>
    </location>
    <ligand>
        <name>FMN</name>
        <dbReference type="ChEBI" id="CHEBI:58210"/>
    </ligand>
</feature>
<comment type="pathway">
    <text evidence="5">Cofactor metabolism; pyridoxal 5'-phosphate salvage; pyridoxal 5'-phosphate from pyridoxine 5'-phosphate: step 1/1.</text>
</comment>
<evidence type="ECO:0000256" key="5">
    <source>
        <dbReference type="HAMAP-Rule" id="MF_01629"/>
    </source>
</evidence>
<comment type="function">
    <text evidence="5">Catalyzes the oxidation of either pyridoxine 5'-phosphate (PNP) or pyridoxamine 5'-phosphate (PMP) into pyridoxal 5'-phosphate (PLP).</text>
</comment>
<name>A0ABX6IEX1_9ACTN</name>
<dbReference type="Proteomes" id="UP001059836">
    <property type="component" value="Chromosome"/>
</dbReference>